<evidence type="ECO:0008006" key="3">
    <source>
        <dbReference type="Google" id="ProtNLM"/>
    </source>
</evidence>
<keyword evidence="2" id="KW-1185">Reference proteome</keyword>
<dbReference type="InterPro" id="IPR027417">
    <property type="entry name" value="P-loop_NTPase"/>
</dbReference>
<accession>A0ABP9FXA5</accession>
<dbReference type="Pfam" id="PF02572">
    <property type="entry name" value="CobA_CobO_BtuR"/>
    <property type="match status" value="1"/>
</dbReference>
<dbReference type="RefSeq" id="WP_345477491.1">
    <property type="nucleotide sequence ID" value="NZ_BAABLW010000007.1"/>
</dbReference>
<gene>
    <name evidence="1" type="ORF">GCM10025790_15550</name>
</gene>
<name>A0ABP9FXA5_9MICC</name>
<dbReference type="Proteomes" id="UP001500368">
    <property type="component" value="Unassembled WGS sequence"/>
</dbReference>
<protein>
    <recommendedName>
        <fullName evidence="3">Cob(I)yrinic acid a,c-diamide adenosyltransferase</fullName>
    </recommendedName>
</protein>
<organism evidence="1 2">
    <name type="scientific">Nesterenkonia rhizosphaerae</name>
    <dbReference type="NCBI Taxonomy" id="1348272"/>
    <lineage>
        <taxon>Bacteria</taxon>
        <taxon>Bacillati</taxon>
        <taxon>Actinomycetota</taxon>
        <taxon>Actinomycetes</taxon>
        <taxon>Micrococcales</taxon>
        <taxon>Micrococcaceae</taxon>
        <taxon>Nesterenkonia</taxon>
    </lineage>
</organism>
<evidence type="ECO:0000313" key="2">
    <source>
        <dbReference type="Proteomes" id="UP001500368"/>
    </source>
</evidence>
<sequence>MGTQSFVMLLTGQGWGKSTAALGYAVRASAQGMSVTMVQFLKGGAWNGAEAALTALDGIRWPVFTPGLTWGGEDPQKLASWAWQEARRAMASEEGGLVILDEITRAVDHGLIDAAEVARAVRARHPKTSVIMTGKIGLQELEEVADTVTVFTRSKHDPKIGKPLAP</sequence>
<dbReference type="Gene3D" id="3.40.50.300">
    <property type="entry name" value="P-loop containing nucleotide triphosphate hydrolases"/>
    <property type="match status" value="1"/>
</dbReference>
<evidence type="ECO:0000313" key="1">
    <source>
        <dbReference type="EMBL" id="GAA4920399.1"/>
    </source>
</evidence>
<dbReference type="PANTHER" id="PTHR46638">
    <property type="entry name" value="CORRINOID ADENOSYLTRANSFERASE"/>
    <property type="match status" value="1"/>
</dbReference>
<proteinExistence type="predicted"/>
<dbReference type="InterPro" id="IPR003724">
    <property type="entry name" value="CblAdoTrfase_CobA"/>
</dbReference>
<dbReference type="EMBL" id="BAABLW010000007">
    <property type="protein sequence ID" value="GAA4920399.1"/>
    <property type="molecule type" value="Genomic_DNA"/>
</dbReference>
<dbReference type="PIRSF" id="PIRSF015617">
    <property type="entry name" value="Adensltrnsf_CobA"/>
    <property type="match status" value="1"/>
</dbReference>
<dbReference type="SUPFAM" id="SSF52540">
    <property type="entry name" value="P-loop containing nucleoside triphosphate hydrolases"/>
    <property type="match status" value="1"/>
</dbReference>
<reference evidence="2" key="1">
    <citation type="journal article" date="2019" name="Int. J. Syst. Evol. Microbiol.">
        <title>The Global Catalogue of Microorganisms (GCM) 10K type strain sequencing project: providing services to taxonomists for standard genome sequencing and annotation.</title>
        <authorList>
            <consortium name="The Broad Institute Genomics Platform"/>
            <consortium name="The Broad Institute Genome Sequencing Center for Infectious Disease"/>
            <person name="Wu L."/>
            <person name="Ma J."/>
        </authorList>
    </citation>
    <scope>NUCLEOTIDE SEQUENCE [LARGE SCALE GENOMIC DNA]</scope>
    <source>
        <strain evidence="2">JCM 19129</strain>
    </source>
</reference>
<dbReference type="PANTHER" id="PTHR46638:SF1">
    <property type="entry name" value="CORRINOID ADENOSYLTRANSFERASE"/>
    <property type="match status" value="1"/>
</dbReference>
<comment type="caution">
    <text evidence="1">The sequence shown here is derived from an EMBL/GenBank/DDBJ whole genome shotgun (WGS) entry which is preliminary data.</text>
</comment>